<feature type="region of interest" description="Disordered" evidence="1">
    <location>
        <begin position="321"/>
        <end position="343"/>
    </location>
</feature>
<keyword evidence="3" id="KW-1185">Reference proteome</keyword>
<protein>
    <recommendedName>
        <fullName evidence="4">Rrn9 domain-containing protein</fullName>
    </recommendedName>
</protein>
<feature type="compositionally biased region" description="Acidic residues" evidence="1">
    <location>
        <begin position="257"/>
        <end position="269"/>
    </location>
</feature>
<dbReference type="EMBL" id="KV454215">
    <property type="protein sequence ID" value="ODQ56794.1"/>
    <property type="molecule type" value="Genomic_DNA"/>
</dbReference>
<dbReference type="RefSeq" id="XP_019036001.1">
    <property type="nucleotide sequence ID" value="XM_019183964.1"/>
</dbReference>
<name>A0A1E3NUN7_WICAA</name>
<reference evidence="2 3" key="1">
    <citation type="journal article" date="2016" name="Proc. Natl. Acad. Sci. U.S.A.">
        <title>Comparative genomics of biotechnologically important yeasts.</title>
        <authorList>
            <person name="Riley R."/>
            <person name="Haridas S."/>
            <person name="Wolfe K.H."/>
            <person name="Lopes M.R."/>
            <person name="Hittinger C.T."/>
            <person name="Goeker M."/>
            <person name="Salamov A.A."/>
            <person name="Wisecaver J.H."/>
            <person name="Long T.M."/>
            <person name="Calvey C.H."/>
            <person name="Aerts A.L."/>
            <person name="Barry K.W."/>
            <person name="Choi C."/>
            <person name="Clum A."/>
            <person name="Coughlan A.Y."/>
            <person name="Deshpande S."/>
            <person name="Douglass A.P."/>
            <person name="Hanson S.J."/>
            <person name="Klenk H.-P."/>
            <person name="LaButti K.M."/>
            <person name="Lapidus A."/>
            <person name="Lindquist E.A."/>
            <person name="Lipzen A.M."/>
            <person name="Meier-Kolthoff J.P."/>
            <person name="Ohm R.A."/>
            <person name="Otillar R.P."/>
            <person name="Pangilinan J.L."/>
            <person name="Peng Y."/>
            <person name="Rokas A."/>
            <person name="Rosa C.A."/>
            <person name="Scheuner C."/>
            <person name="Sibirny A.A."/>
            <person name="Slot J.C."/>
            <person name="Stielow J.B."/>
            <person name="Sun H."/>
            <person name="Kurtzman C.P."/>
            <person name="Blackwell M."/>
            <person name="Grigoriev I.V."/>
            <person name="Jeffries T.W."/>
        </authorList>
    </citation>
    <scope>NUCLEOTIDE SEQUENCE [LARGE SCALE GENOMIC DNA]</scope>
    <source>
        <strain evidence="3">ATCC 58044 / CBS 1984 / NCYC 433 / NRRL Y-366-8</strain>
    </source>
</reference>
<evidence type="ECO:0008006" key="4">
    <source>
        <dbReference type="Google" id="ProtNLM"/>
    </source>
</evidence>
<feature type="region of interest" description="Disordered" evidence="1">
    <location>
        <begin position="78"/>
        <end position="117"/>
    </location>
</feature>
<evidence type="ECO:0000313" key="2">
    <source>
        <dbReference type="EMBL" id="ODQ56794.1"/>
    </source>
</evidence>
<proteinExistence type="predicted"/>
<dbReference type="AlphaFoldDB" id="A0A1E3NUN7"/>
<gene>
    <name evidence="2" type="ORF">WICANDRAFT_65674</name>
</gene>
<sequence>MNSSDHEESNDEETSKQIHPPKLKKTQLADLRREAKQVLKHYEGDYKNDLAIHLYSTHLMHQMDPGFPKRIWTSWPLPPEDVPDPNSTSTYCDDDPDFVKEPGISTLGMNEDDDDDDQIQGILDYESEQQDPSIRSDPDEDLKIELDALFKRKIYAGIQKLAISNKDYHLQPSLDYPQFPDLIEEKIKEKIDQLMNKFPKPAKFPRHHRGFFNWRDLLLRSNIDDLDFINKTEDIFIQVPKRTLKEFEESNEVHDSEDIDDEEDNEDDQANVTNESIRTKEPQHDSAPKPKKQLKEKDITQEKTLKLRSEITQLLYENMKKKLQRDQPQKSDYENLQIKSYSL</sequence>
<evidence type="ECO:0000313" key="3">
    <source>
        <dbReference type="Proteomes" id="UP000094112"/>
    </source>
</evidence>
<dbReference type="OrthoDB" id="3981227at2759"/>
<accession>A0A1E3NUN7</accession>
<feature type="compositionally biased region" description="Basic and acidic residues" evidence="1">
    <location>
        <begin position="321"/>
        <end position="333"/>
    </location>
</feature>
<dbReference type="GeneID" id="30201210"/>
<feature type="compositionally biased region" description="Basic and acidic residues" evidence="1">
    <location>
        <begin position="277"/>
        <end position="302"/>
    </location>
</feature>
<evidence type="ECO:0000256" key="1">
    <source>
        <dbReference type="SAM" id="MobiDB-lite"/>
    </source>
</evidence>
<organism evidence="2 3">
    <name type="scientific">Wickerhamomyces anomalus (strain ATCC 58044 / CBS 1984 / NCYC 433 / NRRL Y-366-8)</name>
    <name type="common">Yeast</name>
    <name type="synonym">Hansenula anomala</name>
    <dbReference type="NCBI Taxonomy" id="683960"/>
    <lineage>
        <taxon>Eukaryota</taxon>
        <taxon>Fungi</taxon>
        <taxon>Dikarya</taxon>
        <taxon>Ascomycota</taxon>
        <taxon>Saccharomycotina</taxon>
        <taxon>Saccharomycetes</taxon>
        <taxon>Phaffomycetales</taxon>
        <taxon>Wickerhamomycetaceae</taxon>
        <taxon>Wickerhamomyces</taxon>
    </lineage>
</organism>
<feature type="region of interest" description="Disordered" evidence="1">
    <location>
        <begin position="247"/>
        <end position="302"/>
    </location>
</feature>
<dbReference type="Proteomes" id="UP000094112">
    <property type="component" value="Unassembled WGS sequence"/>
</dbReference>
<feature type="compositionally biased region" description="Basic and acidic residues" evidence="1">
    <location>
        <begin position="247"/>
        <end position="256"/>
    </location>
</feature>
<feature type="region of interest" description="Disordered" evidence="1">
    <location>
        <begin position="1"/>
        <end position="29"/>
    </location>
</feature>